<feature type="compositionally biased region" description="Low complexity" evidence="1">
    <location>
        <begin position="52"/>
        <end position="66"/>
    </location>
</feature>
<reference evidence="2" key="2">
    <citation type="submission" date="2018-05" db="EMBL/GenBank/DDBJ databases">
        <title>OpunRS2 (Oryza punctata Reference Sequence Version 2).</title>
        <authorList>
            <person name="Zhang J."/>
            <person name="Kudrna D."/>
            <person name="Lee S."/>
            <person name="Talag J."/>
            <person name="Welchert J."/>
            <person name="Wing R.A."/>
        </authorList>
    </citation>
    <scope>NUCLEOTIDE SEQUENCE [LARGE SCALE GENOMIC DNA]</scope>
</reference>
<dbReference type="HOGENOM" id="CLU_2417081_0_0_1"/>
<evidence type="ECO:0000256" key="1">
    <source>
        <dbReference type="SAM" id="MobiDB-lite"/>
    </source>
</evidence>
<evidence type="ECO:0000313" key="3">
    <source>
        <dbReference type="Proteomes" id="UP000026962"/>
    </source>
</evidence>
<accession>A0A0E0KF35</accession>
<keyword evidence="3" id="KW-1185">Reference proteome</keyword>
<evidence type="ECO:0000313" key="2">
    <source>
        <dbReference type="EnsemblPlants" id="OPUNC03G20360.1"/>
    </source>
</evidence>
<name>A0A0E0KF35_ORYPU</name>
<dbReference type="Proteomes" id="UP000026962">
    <property type="component" value="Chromosome 3"/>
</dbReference>
<dbReference type="Gramene" id="OPUNC03G20360.1">
    <property type="protein sequence ID" value="OPUNC03G20360.1"/>
    <property type="gene ID" value="OPUNC03G20360"/>
</dbReference>
<dbReference type="AlphaFoldDB" id="A0A0E0KF35"/>
<organism evidence="2">
    <name type="scientific">Oryza punctata</name>
    <name type="common">Red rice</name>
    <dbReference type="NCBI Taxonomy" id="4537"/>
    <lineage>
        <taxon>Eukaryota</taxon>
        <taxon>Viridiplantae</taxon>
        <taxon>Streptophyta</taxon>
        <taxon>Embryophyta</taxon>
        <taxon>Tracheophyta</taxon>
        <taxon>Spermatophyta</taxon>
        <taxon>Magnoliopsida</taxon>
        <taxon>Liliopsida</taxon>
        <taxon>Poales</taxon>
        <taxon>Poaceae</taxon>
        <taxon>BOP clade</taxon>
        <taxon>Oryzoideae</taxon>
        <taxon>Oryzeae</taxon>
        <taxon>Oryzinae</taxon>
        <taxon>Oryza</taxon>
    </lineage>
</organism>
<sequence length="92" mass="9709">MEHLYLQANGSAATSSVVARSGLQELRSGQIHRRELEGAPSTSLLDVPTGHRTSIAPSASTSPWTASRRELGVGSGHPELRNDQIHAATKGP</sequence>
<feature type="region of interest" description="Disordered" evidence="1">
    <location>
        <begin position="29"/>
        <end position="92"/>
    </location>
</feature>
<reference evidence="2" key="1">
    <citation type="submission" date="2015-04" db="UniProtKB">
        <authorList>
            <consortium name="EnsemblPlants"/>
        </authorList>
    </citation>
    <scope>IDENTIFICATION</scope>
</reference>
<proteinExistence type="predicted"/>
<dbReference type="OMA" id="GQIHRRE"/>
<dbReference type="EnsemblPlants" id="OPUNC03G20360.1">
    <property type="protein sequence ID" value="OPUNC03G20360.1"/>
    <property type="gene ID" value="OPUNC03G20360"/>
</dbReference>
<protein>
    <submittedName>
        <fullName evidence="2">Uncharacterized protein</fullName>
    </submittedName>
</protein>